<protein>
    <submittedName>
        <fullName evidence="3">Uncharacterized protein</fullName>
    </submittedName>
</protein>
<name>A0A834SGU8_9FABA</name>
<keyword evidence="2" id="KW-0732">Signal</keyword>
<evidence type="ECO:0000313" key="3">
    <source>
        <dbReference type="EMBL" id="KAF7804205.1"/>
    </source>
</evidence>
<dbReference type="EMBL" id="JAAIUW010000013">
    <property type="protein sequence ID" value="KAF7804205.1"/>
    <property type="molecule type" value="Genomic_DNA"/>
</dbReference>
<feature type="chain" id="PRO_5032482699" evidence="2">
    <location>
        <begin position="21"/>
        <end position="151"/>
    </location>
</feature>
<feature type="signal peptide" evidence="2">
    <location>
        <begin position="1"/>
        <end position="20"/>
    </location>
</feature>
<dbReference type="AlphaFoldDB" id="A0A834SGU8"/>
<evidence type="ECO:0000256" key="2">
    <source>
        <dbReference type="SAM" id="SignalP"/>
    </source>
</evidence>
<comment type="caution">
    <text evidence="3">The sequence shown here is derived from an EMBL/GenBank/DDBJ whole genome shotgun (WGS) entry which is preliminary data.</text>
</comment>
<proteinExistence type="predicted"/>
<dbReference type="Proteomes" id="UP000634136">
    <property type="component" value="Unassembled WGS sequence"/>
</dbReference>
<organism evidence="3 4">
    <name type="scientific">Senna tora</name>
    <dbReference type="NCBI Taxonomy" id="362788"/>
    <lineage>
        <taxon>Eukaryota</taxon>
        <taxon>Viridiplantae</taxon>
        <taxon>Streptophyta</taxon>
        <taxon>Embryophyta</taxon>
        <taxon>Tracheophyta</taxon>
        <taxon>Spermatophyta</taxon>
        <taxon>Magnoliopsida</taxon>
        <taxon>eudicotyledons</taxon>
        <taxon>Gunneridae</taxon>
        <taxon>Pentapetalae</taxon>
        <taxon>rosids</taxon>
        <taxon>fabids</taxon>
        <taxon>Fabales</taxon>
        <taxon>Fabaceae</taxon>
        <taxon>Caesalpinioideae</taxon>
        <taxon>Cassia clade</taxon>
        <taxon>Senna</taxon>
    </lineage>
</organism>
<sequence>MLHLLIHLLRFLRIQHVDEAGRVNLTLGVVAAARAPAPPRRQHPLPVLPQRAAAEAGGDLVDGQHQKIGDGAGEATADGGALRRDSPDNLADSAALDDVKGSPRPAAPSGWDKDQSTRILDSIGGGLREKGKIRRLMILEGRGMEEGEGNL</sequence>
<gene>
    <name evidence="3" type="ORF">G2W53_043316</name>
</gene>
<reference evidence="3" key="1">
    <citation type="submission" date="2020-09" db="EMBL/GenBank/DDBJ databases">
        <title>Genome-Enabled Discovery of Anthraquinone Biosynthesis in Senna tora.</title>
        <authorList>
            <person name="Kang S.-H."/>
            <person name="Pandey R.P."/>
            <person name="Lee C.-M."/>
            <person name="Sim J.-S."/>
            <person name="Jeong J.-T."/>
            <person name="Choi B.-S."/>
            <person name="Jung M."/>
            <person name="Ginzburg D."/>
            <person name="Zhao K."/>
            <person name="Won S.Y."/>
            <person name="Oh T.-J."/>
            <person name="Yu Y."/>
            <person name="Kim N.-H."/>
            <person name="Lee O.R."/>
            <person name="Lee T.-H."/>
            <person name="Bashyal P."/>
            <person name="Kim T.-S."/>
            <person name="Lee W.-H."/>
            <person name="Kawkins C."/>
            <person name="Kim C.-K."/>
            <person name="Kim J.S."/>
            <person name="Ahn B.O."/>
            <person name="Rhee S.Y."/>
            <person name="Sohng J.K."/>
        </authorList>
    </citation>
    <scope>NUCLEOTIDE SEQUENCE</scope>
    <source>
        <tissue evidence="3">Leaf</tissue>
    </source>
</reference>
<evidence type="ECO:0000313" key="4">
    <source>
        <dbReference type="Proteomes" id="UP000634136"/>
    </source>
</evidence>
<feature type="region of interest" description="Disordered" evidence="1">
    <location>
        <begin position="36"/>
        <end position="118"/>
    </location>
</feature>
<evidence type="ECO:0000256" key="1">
    <source>
        <dbReference type="SAM" id="MobiDB-lite"/>
    </source>
</evidence>
<keyword evidence="4" id="KW-1185">Reference proteome</keyword>
<accession>A0A834SGU8</accession>